<evidence type="ECO:0000313" key="2">
    <source>
        <dbReference type="Proteomes" id="UP000821865"/>
    </source>
</evidence>
<gene>
    <name evidence="1" type="ORF">HPB49_021649</name>
</gene>
<comment type="caution">
    <text evidence="1">The sequence shown here is derived from an EMBL/GenBank/DDBJ whole genome shotgun (WGS) entry which is preliminary data.</text>
</comment>
<accession>A0ACB8D843</accession>
<organism evidence="1 2">
    <name type="scientific">Dermacentor silvarum</name>
    <name type="common">Tick</name>
    <dbReference type="NCBI Taxonomy" id="543639"/>
    <lineage>
        <taxon>Eukaryota</taxon>
        <taxon>Metazoa</taxon>
        <taxon>Ecdysozoa</taxon>
        <taxon>Arthropoda</taxon>
        <taxon>Chelicerata</taxon>
        <taxon>Arachnida</taxon>
        <taxon>Acari</taxon>
        <taxon>Parasitiformes</taxon>
        <taxon>Ixodida</taxon>
        <taxon>Ixodoidea</taxon>
        <taxon>Ixodidae</taxon>
        <taxon>Rhipicephalinae</taxon>
        <taxon>Dermacentor</taxon>
    </lineage>
</organism>
<protein>
    <submittedName>
        <fullName evidence="1">Uncharacterized protein</fullName>
    </submittedName>
</protein>
<proteinExistence type="predicted"/>
<name>A0ACB8D843_DERSI</name>
<keyword evidence="2" id="KW-1185">Reference proteome</keyword>
<evidence type="ECO:0000313" key="1">
    <source>
        <dbReference type="EMBL" id="KAH7960617.1"/>
    </source>
</evidence>
<reference evidence="1" key="1">
    <citation type="submission" date="2020-05" db="EMBL/GenBank/DDBJ databases">
        <title>Large-scale comparative analyses of tick genomes elucidate their genetic diversity and vector capacities.</title>
        <authorList>
            <person name="Jia N."/>
            <person name="Wang J."/>
            <person name="Shi W."/>
            <person name="Du L."/>
            <person name="Sun Y."/>
            <person name="Zhan W."/>
            <person name="Jiang J."/>
            <person name="Wang Q."/>
            <person name="Zhang B."/>
            <person name="Ji P."/>
            <person name="Sakyi L.B."/>
            <person name="Cui X."/>
            <person name="Yuan T."/>
            <person name="Jiang B."/>
            <person name="Yang W."/>
            <person name="Lam T.T.-Y."/>
            <person name="Chang Q."/>
            <person name="Ding S."/>
            <person name="Wang X."/>
            <person name="Zhu J."/>
            <person name="Ruan X."/>
            <person name="Zhao L."/>
            <person name="Wei J."/>
            <person name="Que T."/>
            <person name="Du C."/>
            <person name="Cheng J."/>
            <person name="Dai P."/>
            <person name="Han X."/>
            <person name="Huang E."/>
            <person name="Gao Y."/>
            <person name="Liu J."/>
            <person name="Shao H."/>
            <person name="Ye R."/>
            <person name="Li L."/>
            <person name="Wei W."/>
            <person name="Wang X."/>
            <person name="Wang C."/>
            <person name="Yang T."/>
            <person name="Huo Q."/>
            <person name="Li W."/>
            <person name="Guo W."/>
            <person name="Chen H."/>
            <person name="Zhou L."/>
            <person name="Ni X."/>
            <person name="Tian J."/>
            <person name="Zhou Y."/>
            <person name="Sheng Y."/>
            <person name="Liu T."/>
            <person name="Pan Y."/>
            <person name="Xia L."/>
            <person name="Li J."/>
            <person name="Zhao F."/>
            <person name="Cao W."/>
        </authorList>
    </citation>
    <scope>NUCLEOTIDE SEQUENCE</scope>
    <source>
        <strain evidence="1">Dsil-2018</strain>
    </source>
</reference>
<dbReference type="Proteomes" id="UP000821865">
    <property type="component" value="Chromosome 3"/>
</dbReference>
<sequence>MYGVSSPDDEQLASKIIGYEKQLGVIVNITDKGSLEHVYIRLLGFYTQPYVTSDQWQTYISTYTNGTYGGSDYIHHQVQVFGILVKLFQSKSVGENGLRYLVAWSIYRQLVTYTVPKLLLGKGHAGYRNVKKSCYKLVRKVMSLAVISPYFKSKVPPEAIYEAKRMVAKIRSAFREGLESSSWLTDRYREVALRKLDNITAYVGSPGNQLDPVFVETLYKPYPDAHPSRLFPTWIKALSLSCHYIWADQTTFLYEEELVNAYYIPNYNTLVIPTGLIQPPFFYTYGPLGLSYGGLGMIVAHEFMHAFDVEGITFDEAYKPWGSTDIIKEYTKRAMCLRQSHRSALSFTARQEVLNDTADSENLADLVGTVTAYSAFASLSASHGTLAGLGMSAERLFFVNHCVKRCHQKSRLTARYAPYRSRCIVPLMNMPEFSRAYGCSAGEPMNPRKKCSFWS</sequence>
<dbReference type="EMBL" id="CM023472">
    <property type="protein sequence ID" value="KAH7960617.1"/>
    <property type="molecule type" value="Genomic_DNA"/>
</dbReference>